<evidence type="ECO:0000256" key="4">
    <source>
        <dbReference type="SAM" id="MobiDB-lite"/>
    </source>
</evidence>
<dbReference type="PANTHER" id="PTHR24171">
    <property type="entry name" value="ANKYRIN REPEAT DOMAIN-CONTAINING PROTEIN 39-RELATED"/>
    <property type="match status" value="1"/>
</dbReference>
<dbReference type="Pfam" id="PF00023">
    <property type="entry name" value="Ank"/>
    <property type="match status" value="1"/>
</dbReference>
<feature type="repeat" description="ANK" evidence="3">
    <location>
        <begin position="12"/>
        <end position="44"/>
    </location>
</feature>
<keyword evidence="1" id="KW-0677">Repeat</keyword>
<dbReference type="PROSITE" id="PS50297">
    <property type="entry name" value="ANK_REP_REGION"/>
    <property type="match status" value="3"/>
</dbReference>
<comment type="caution">
    <text evidence="5">The sequence shown here is derived from an EMBL/GenBank/DDBJ whole genome shotgun (WGS) entry which is preliminary data.</text>
</comment>
<gene>
    <name evidence="5" type="ORF">C1SCF055_LOCUS12317</name>
</gene>
<dbReference type="SUPFAM" id="SSF48403">
    <property type="entry name" value="Ankyrin repeat"/>
    <property type="match status" value="2"/>
</dbReference>
<evidence type="ECO:0000313" key="6">
    <source>
        <dbReference type="EMBL" id="CAL1138181.1"/>
    </source>
</evidence>
<keyword evidence="8" id="KW-1185">Reference proteome</keyword>
<sequence>MGVREMHEEQVMNQTALFYAARQGHAETIKFLLSKGADPNVVVANNAGNTCMSVAPAAVFPALQEERTKRRLYDDSGPGPKRQRTAMEGLRAWANEWPAKEPIPRSKQVNYKEEARKMNGPDVKWKYQRFGEVPRLKPGTVLTGTSEAPPIRSVVLRAVARGFGPPDDLEPFPRTVLDTVQLRSSVTAEPCSGLSGKFLSEAQLHYPARCAGGRFCTEGSGKKKLDDSIKYRLLVRVLCAPPVCVGNSLNHTWIVFTDGAWNPDKQVVLNLQSTRACQPSLCEDSDDWGIGSLRGVLAETERFYAMNTAHPEVALLLHGEDEWLAELVSRSECVGQRACSSNLSDGASSATTGRRSIHDPEVALLLRGEENWLAELVSRSEPSLVQVSSASDDNQDVEKKSVPASSISSQKLGEKLNRVYKWGACPRCGGQMPDRCSWLKEEWCQGVGVLANEAGVAVEAIKVVVRGKMKNHFTLPLVERKSMSLAGYVHVEERHMNRGCGNLLLKAAEEHSHRITAHQGQQPKTLLVSCLQSRPLEAVEAPRQSAGFDAVAHVLPGGTRTWMSECPLTAKEIREVITKLEALEKWVSDREPSSSASQEKGKSFRKGGVADRGRAASQSIPVSPFPAIPPIALGWRLVKEAGQSFRSVYGPVPYRGLEDGPGPLPDWARDQSDFVSQDSKAAEKRISLAFSAGFWARIAIETNTDNLHPLVISEPATHIMVLRASGLGGYVRFSSWGDFEAFREKVPETELVAHAFATETELSIFCFSARIAVPALFTSAEDALFGPSSSFQAALMEEADDLSLIELGVSAEVVVVDVTDDILDLCREYDPVTDSTAAIHGFSFDFPAGFPDCNVLLGQVKEWIASRHEDRVGFYSAQEDLVDPASPKPATGSPAKKAPAKQRVTNSMIAEQLSSLSAQMLLLSQRQDKLEKSKGSFAEGVGGQAHGHAFTVAQKLPSVSAALPNPSGISQTMAAKAMGLVGPPPKTAKNVLPAPEMDLAAMDEPLDILQARPEEVGGIANALAQQSTAITALVAHLASQAPDALGDLASLGPSSSTTKGVQRREKMQNELAADSSMYYLQMMQQLHRRLHPSKPIPQKEEDLGDLSVLTYLERNGGYRNHREMGLIAWILGHALDSAAAGNMRRTREILALMMVAVEQAVVDRGDWSLAYMLTLLEEPPNQLYQDRAVNLAHSSKPFGPLVPPQWTAVCLSYLKDLEVLSTKKGETQRKPAKAAASSVLSSSHILEEFLAEQDEPCFLGDGLDGEPVPGHPHNTKNLKKNLRGAPRTKSPFAKHVSTQAVDTLDFNKWCAFLAVSILRTRSPFAKFLHSTLHLQRGVDTSASPVFPLPIPFPGVFARMPSGLSAKKRCRIHFRRACHVVVMALNFWWAGSSFFSLELLRRTPSKSQQDLLHRLSGLLLADGPPEAFEVLKSGRRFPQLVARLCDLSDMLAKLGVGSGPYERTFSGHSVPLDSSRFQELEPYKSLDASRLKVVGHGELDATPFLSPELCMAYRYPDSLLLNIIPKPYEYPAAMDEPDEVVALARLWDARGLLHIHDFDIQKERRFELVRVFNCLKSAEVDRQIGDRRGRNAVEARVVGPSRHLPTGPDLLDFSIEPDRERISVVCTDRRDFYHQSSTTSNRTISNTVGPVLSLRDLVDTTAYQDFCDRAKRNRRSRTAVGDGLGFSDRQQFSKVGAGCCMAAFKSIFQGDHAGVEIATSAHEGILQEAGLLTESSRLLSSRPFWGDQLCEGLVIDDYFAISKMPKGILVDDPALYCLNRSKEKYRNLNVMGSDDKDVKGACEAKVIGAYVNGAPRAADRGHVLLSAPPSKRYALSWLTLQLCQLSYTTDSLHLCLVGGWTSVAMFRRPFMSLLQKSFQVVNMESFEINNPKLVGLPRPVVTELVLMAALAPLMTSDLAATFCDRIYATDASLAKGAIVSAPIGTALAKCTWRICRSKGGYSKLLSPAQSVLVRCLDFEENEMPKVEPVSRPLAYRFDFIEIYAGAATVTKHVADMGFSVGCPIDISFSEELNMKYIHVLEWILHLISNHFLKAFMIEPPCTTFSVMRVPPLRSKEQPFGFSLEDDQTTDGNELAYRSFEVMHGGVYHGVTGILENPWTSKIKFLPGYEVLAANEHCEVVRCDSCAYGSIHLKSFLFLCAWADVAPISKRCDGSHVHVQVQGQYTKKSATYVDDLAAALAEVCAIGIRRLMDFESEACVQNADGLESQLINELSSSLPWELDSVWTFRVTSHINLLELSSVVRLASRLVKTGRPIRIVVLVDSNVVKCAAAKGRSSSRLLCRILCRFAAICVVAGIYMVFGYVPTRLNPADDPTRDVPVRVPTPGLGISSWESLDIFRLSSLPKCRRWLSNWMRLVLLISGPPCLQYSCRSEFRCPRFPYGLSDGGSSMSLSSVRARTCHHSSMDFDSTLGFPGEGPPVGLGCLNLYPLIILVWIWAALAPVCHGVLAPRNPGDLHRQAVRLGRPPLVEGRPVLGVTNQARQGYLSQFEQWLQNLGISLEDLLENHIWKIDDLNKLLVRYGRNLYAVGRPYNHYAETINALSSKKPAVKRQMQEAWNLAFAWVRDEPPVHHVAMPWQILLAALTVCFSWGWLDMAGMLALMWGALLRVGEFTQAMRSDLLLPVDTGFTNQFALLSLQEPKTRFTTARHQTAKLDIPDLLQVVHLAFSRLKPTQKLWPRSGQTLRNRFKAILQELGITPQVRLNGKGMDLASLRPGGTSDILVRALECVYMLRKARGSEKKGDLESLHFKYDGEPACLSRSDAWQPILGVWLWLAAGDDLSATEALNFLKLVRMRLMKPVLEQVGTLADRVTGNKLSYKPQDQTTVFFAAARKPGADREAKCLCEILVQKGIRVNHTDVVNQTALFYAARQGHAETIKFLLSKGADPNVVDTNGETALFYAVRKLRTAAAKALLDGGASLEVANNAGNTCMSVAPAAVFPALQEERTKRRLHDDSGPGPKRRRTAMEGLRAWANEWPAKEPIPRSKQVNYKEKDIIDKNDSYAVLRTCPAECAAQLRICEIFFVADHAQLLQYEAWFSELSPEEWCKKVGVIADEAGVAIEAIKAVVAGDTEHHFTLPLVELKSMSLAGYVHASWTQPVLIEAHFRGFTILSDQVVPGR</sequence>
<feature type="repeat" description="ANK" evidence="3">
    <location>
        <begin position="2878"/>
        <end position="2910"/>
    </location>
</feature>
<dbReference type="EMBL" id="CAMXCT010000920">
    <property type="protein sequence ID" value="CAI3984806.1"/>
    <property type="molecule type" value="Genomic_DNA"/>
</dbReference>
<protein>
    <submittedName>
        <fullName evidence="7">Ankyrin repeat protein MM_0045</fullName>
    </submittedName>
</protein>
<dbReference type="Gene3D" id="1.25.40.20">
    <property type="entry name" value="Ankyrin repeat-containing domain"/>
    <property type="match status" value="2"/>
</dbReference>
<dbReference type="OrthoDB" id="2157354at2759"/>
<dbReference type="InterPro" id="IPR036770">
    <property type="entry name" value="Ankyrin_rpt-contain_sf"/>
</dbReference>
<evidence type="ECO:0000313" key="7">
    <source>
        <dbReference type="EMBL" id="CAL4772118.1"/>
    </source>
</evidence>
<dbReference type="EMBL" id="CAMXCT020000920">
    <property type="protein sequence ID" value="CAL1138181.1"/>
    <property type="molecule type" value="Genomic_DNA"/>
</dbReference>
<feature type="region of interest" description="Disordered" evidence="4">
    <location>
        <begin position="588"/>
        <end position="617"/>
    </location>
</feature>
<feature type="region of interest" description="Disordered" evidence="4">
    <location>
        <begin position="385"/>
        <end position="404"/>
    </location>
</feature>
<dbReference type="Proteomes" id="UP001152797">
    <property type="component" value="Unassembled WGS sequence"/>
</dbReference>
<reference evidence="5" key="1">
    <citation type="submission" date="2022-10" db="EMBL/GenBank/DDBJ databases">
        <authorList>
            <person name="Chen Y."/>
            <person name="Dougan E. K."/>
            <person name="Chan C."/>
            <person name="Rhodes N."/>
            <person name="Thang M."/>
        </authorList>
    </citation>
    <scope>NUCLEOTIDE SEQUENCE</scope>
</reference>
<dbReference type="SMART" id="SM00248">
    <property type="entry name" value="ANK"/>
    <property type="match status" value="3"/>
</dbReference>
<evidence type="ECO:0000313" key="5">
    <source>
        <dbReference type="EMBL" id="CAI3984806.1"/>
    </source>
</evidence>
<accession>A0A9P1C6Q8</accession>
<proteinExistence type="predicted"/>
<dbReference type="PROSITE" id="PS50088">
    <property type="entry name" value="ANK_REPEAT"/>
    <property type="match status" value="3"/>
</dbReference>
<organism evidence="5">
    <name type="scientific">Cladocopium goreaui</name>
    <dbReference type="NCBI Taxonomy" id="2562237"/>
    <lineage>
        <taxon>Eukaryota</taxon>
        <taxon>Sar</taxon>
        <taxon>Alveolata</taxon>
        <taxon>Dinophyceae</taxon>
        <taxon>Suessiales</taxon>
        <taxon>Symbiodiniaceae</taxon>
        <taxon>Cladocopium</taxon>
    </lineage>
</organism>
<name>A0A9P1C6Q8_9DINO</name>
<evidence type="ECO:0000256" key="3">
    <source>
        <dbReference type="PROSITE-ProRule" id="PRU00023"/>
    </source>
</evidence>
<dbReference type="Pfam" id="PF12796">
    <property type="entry name" value="Ank_2"/>
    <property type="match status" value="1"/>
</dbReference>
<evidence type="ECO:0000256" key="2">
    <source>
        <dbReference type="ARBA" id="ARBA00023043"/>
    </source>
</evidence>
<feature type="region of interest" description="Disordered" evidence="4">
    <location>
        <begin position="883"/>
        <end position="903"/>
    </location>
</feature>
<keyword evidence="2 3" id="KW-0040">ANK repeat</keyword>
<evidence type="ECO:0000313" key="8">
    <source>
        <dbReference type="Proteomes" id="UP001152797"/>
    </source>
</evidence>
<dbReference type="EMBL" id="CAMXCT030000920">
    <property type="protein sequence ID" value="CAL4772118.1"/>
    <property type="molecule type" value="Genomic_DNA"/>
</dbReference>
<evidence type="ECO:0000256" key="1">
    <source>
        <dbReference type="ARBA" id="ARBA00022737"/>
    </source>
</evidence>
<feature type="repeat" description="ANK" evidence="3">
    <location>
        <begin position="2911"/>
        <end position="2943"/>
    </location>
</feature>
<reference evidence="6" key="2">
    <citation type="submission" date="2024-04" db="EMBL/GenBank/DDBJ databases">
        <authorList>
            <person name="Chen Y."/>
            <person name="Shah S."/>
            <person name="Dougan E. K."/>
            <person name="Thang M."/>
            <person name="Chan C."/>
        </authorList>
    </citation>
    <scope>NUCLEOTIDE SEQUENCE [LARGE SCALE GENOMIC DNA]</scope>
</reference>
<dbReference type="InterPro" id="IPR002110">
    <property type="entry name" value="Ankyrin_rpt"/>
</dbReference>